<gene>
    <name evidence="3" type="ORF">FF38_13408</name>
</gene>
<keyword evidence="2" id="KW-0812">Transmembrane</keyword>
<evidence type="ECO:0000313" key="4">
    <source>
        <dbReference type="Proteomes" id="UP000037069"/>
    </source>
</evidence>
<feature type="region of interest" description="Disordered" evidence="1">
    <location>
        <begin position="66"/>
        <end position="86"/>
    </location>
</feature>
<feature type="compositionally biased region" description="Basic and acidic residues" evidence="1">
    <location>
        <begin position="1"/>
        <end position="10"/>
    </location>
</feature>
<organism evidence="3 4">
    <name type="scientific">Lucilia cuprina</name>
    <name type="common">Green bottle fly</name>
    <name type="synonym">Australian sheep blowfly</name>
    <dbReference type="NCBI Taxonomy" id="7375"/>
    <lineage>
        <taxon>Eukaryota</taxon>
        <taxon>Metazoa</taxon>
        <taxon>Ecdysozoa</taxon>
        <taxon>Arthropoda</taxon>
        <taxon>Hexapoda</taxon>
        <taxon>Insecta</taxon>
        <taxon>Pterygota</taxon>
        <taxon>Neoptera</taxon>
        <taxon>Endopterygota</taxon>
        <taxon>Diptera</taxon>
        <taxon>Brachycera</taxon>
        <taxon>Muscomorpha</taxon>
        <taxon>Oestroidea</taxon>
        <taxon>Calliphoridae</taxon>
        <taxon>Luciliinae</taxon>
        <taxon>Lucilia</taxon>
    </lineage>
</organism>
<evidence type="ECO:0000256" key="2">
    <source>
        <dbReference type="SAM" id="Phobius"/>
    </source>
</evidence>
<accession>A0A0L0CCK6</accession>
<dbReference type="AlphaFoldDB" id="A0A0L0CCK6"/>
<keyword evidence="2" id="KW-0472">Membrane</keyword>
<evidence type="ECO:0000313" key="3">
    <source>
        <dbReference type="EMBL" id="KNC29966.1"/>
    </source>
</evidence>
<comment type="caution">
    <text evidence="3">The sequence shown here is derived from an EMBL/GenBank/DDBJ whole genome shotgun (WGS) entry which is preliminary data.</text>
</comment>
<feature type="compositionally biased region" description="Low complexity" evidence="1">
    <location>
        <begin position="13"/>
        <end position="27"/>
    </location>
</feature>
<sequence length="154" mass="16286">MSQPEIDSKTKTKTNTIISTNANTNISDADDEASTNQSLGISNDGVGLPCSKNLAAPPICSSKYVANASNPPKDKDNASSNDSNFPEALTDTGISLATEVKDKSFPLLIGHMALVCCLTLINIVFQIYHLVKPTDVCTLAHSSFEIGHLSLAYG</sequence>
<reference evidence="3 4" key="1">
    <citation type="journal article" date="2015" name="Nat. Commun.">
        <title>Lucilia cuprina genome unlocks parasitic fly biology to underpin future interventions.</title>
        <authorList>
            <person name="Anstead C.A."/>
            <person name="Korhonen P.K."/>
            <person name="Young N.D."/>
            <person name="Hall R.S."/>
            <person name="Jex A.R."/>
            <person name="Murali S.C."/>
            <person name="Hughes D.S."/>
            <person name="Lee S.F."/>
            <person name="Perry T."/>
            <person name="Stroehlein A.J."/>
            <person name="Ansell B.R."/>
            <person name="Breugelmans B."/>
            <person name="Hofmann A."/>
            <person name="Qu J."/>
            <person name="Dugan S."/>
            <person name="Lee S.L."/>
            <person name="Chao H."/>
            <person name="Dinh H."/>
            <person name="Han Y."/>
            <person name="Doddapaneni H.V."/>
            <person name="Worley K.C."/>
            <person name="Muzny D.M."/>
            <person name="Ioannidis P."/>
            <person name="Waterhouse R.M."/>
            <person name="Zdobnov E.M."/>
            <person name="James P.J."/>
            <person name="Bagnall N.H."/>
            <person name="Kotze A.C."/>
            <person name="Gibbs R.A."/>
            <person name="Richards S."/>
            <person name="Batterham P."/>
            <person name="Gasser R.B."/>
        </authorList>
    </citation>
    <scope>NUCLEOTIDE SEQUENCE [LARGE SCALE GENOMIC DNA]</scope>
    <source>
        <strain evidence="3 4">LS</strain>
        <tissue evidence="3">Full body</tissue>
    </source>
</reference>
<dbReference type="Proteomes" id="UP000037069">
    <property type="component" value="Unassembled WGS sequence"/>
</dbReference>
<keyword evidence="4" id="KW-1185">Reference proteome</keyword>
<evidence type="ECO:0000256" key="1">
    <source>
        <dbReference type="SAM" id="MobiDB-lite"/>
    </source>
</evidence>
<name>A0A0L0CCK6_LUCCU</name>
<dbReference type="EMBL" id="JRES01000607">
    <property type="protein sequence ID" value="KNC29966.1"/>
    <property type="molecule type" value="Genomic_DNA"/>
</dbReference>
<proteinExistence type="predicted"/>
<feature type="region of interest" description="Disordered" evidence="1">
    <location>
        <begin position="1"/>
        <end position="38"/>
    </location>
</feature>
<protein>
    <submittedName>
        <fullName evidence="3">Uncharacterized protein</fullName>
    </submittedName>
</protein>
<feature type="transmembrane region" description="Helical" evidence="2">
    <location>
        <begin position="105"/>
        <end position="128"/>
    </location>
</feature>
<keyword evidence="2" id="KW-1133">Transmembrane helix</keyword>